<reference evidence="4" key="1">
    <citation type="submission" date="2018-02" db="EMBL/GenBank/DDBJ databases">
        <title>Genome sequencing of Solimonas sp. HR-BB.</title>
        <authorList>
            <person name="Lee Y."/>
            <person name="Jeon C.O."/>
        </authorList>
    </citation>
    <scope>NUCLEOTIDE SEQUENCE [LARGE SCALE GENOMIC DNA]</scope>
    <source>
        <strain evidence="4">HR-E</strain>
    </source>
</reference>
<accession>A0A2P6ASB8</accession>
<protein>
    <recommendedName>
        <fullName evidence="2">BON domain-containing protein</fullName>
    </recommendedName>
</protein>
<sequence>MSKPLSRQRRLALAATVSATLLLPLAGCTTLAKMGVGPGISDPGTRTTAMRLTDINLGQAIRRDIYRDVPAARDARIEVTTFYQSVLLTGEVQSQDMKGRIGEIARGYEDVRAVHNELSIGPTLGFGTRSSDSLLESKANISLSTGSNIRSGQTNVVAVNGTLYLMGKLTQRETDRAIVRLQALDGVKRIVKIVDILPEQASDAPST</sequence>
<dbReference type="RefSeq" id="WP_105192454.1">
    <property type="nucleotide sequence ID" value="NZ_PTQZ01000131.1"/>
</dbReference>
<dbReference type="Gene3D" id="3.30.1340.30">
    <property type="match status" value="1"/>
</dbReference>
<name>A0A2P6ASB8_9GAMM</name>
<evidence type="ECO:0000313" key="4">
    <source>
        <dbReference type="Proteomes" id="UP000243900"/>
    </source>
</evidence>
<evidence type="ECO:0000313" key="3">
    <source>
        <dbReference type="EMBL" id="PQA41608.1"/>
    </source>
</evidence>
<feature type="chain" id="PRO_5015186056" description="BON domain-containing protein" evidence="1">
    <location>
        <begin position="27"/>
        <end position="207"/>
    </location>
</feature>
<dbReference type="InterPro" id="IPR007055">
    <property type="entry name" value="BON_dom"/>
</dbReference>
<proteinExistence type="predicted"/>
<comment type="caution">
    <text evidence="3">The sequence shown here is derived from an EMBL/GenBank/DDBJ whole genome shotgun (WGS) entry which is preliminary data.</text>
</comment>
<evidence type="ECO:0000259" key="2">
    <source>
        <dbReference type="PROSITE" id="PS50914"/>
    </source>
</evidence>
<dbReference type="OrthoDB" id="9783990at2"/>
<dbReference type="EMBL" id="PTQZ01000131">
    <property type="protein sequence ID" value="PQA41608.1"/>
    <property type="molecule type" value="Genomic_DNA"/>
</dbReference>
<keyword evidence="1" id="KW-0732">Signal</keyword>
<evidence type="ECO:0000256" key="1">
    <source>
        <dbReference type="SAM" id="SignalP"/>
    </source>
</evidence>
<dbReference type="Proteomes" id="UP000243900">
    <property type="component" value="Unassembled WGS sequence"/>
</dbReference>
<dbReference type="PANTHER" id="PTHR34606:SF15">
    <property type="entry name" value="BON DOMAIN-CONTAINING PROTEIN"/>
    <property type="match status" value="1"/>
</dbReference>
<dbReference type="PANTHER" id="PTHR34606">
    <property type="entry name" value="BON DOMAIN-CONTAINING PROTEIN"/>
    <property type="match status" value="1"/>
</dbReference>
<gene>
    <name evidence="3" type="ORF">C5O18_06250</name>
</gene>
<dbReference type="InterPro" id="IPR051686">
    <property type="entry name" value="Lipoprotein_DolP"/>
</dbReference>
<dbReference type="AlphaFoldDB" id="A0A2P6ASB8"/>
<dbReference type="PROSITE" id="PS50914">
    <property type="entry name" value="BON"/>
    <property type="match status" value="1"/>
</dbReference>
<organism evidence="3 4">
    <name type="scientific">Amnimonas aquatica</name>
    <dbReference type="NCBI Taxonomy" id="2094561"/>
    <lineage>
        <taxon>Bacteria</taxon>
        <taxon>Pseudomonadati</taxon>
        <taxon>Pseudomonadota</taxon>
        <taxon>Gammaproteobacteria</taxon>
        <taxon>Moraxellales</taxon>
        <taxon>Moraxellaceae</taxon>
        <taxon>Amnimonas</taxon>
    </lineage>
</organism>
<keyword evidence="4" id="KW-1185">Reference proteome</keyword>
<feature type="signal peptide" evidence="1">
    <location>
        <begin position="1"/>
        <end position="26"/>
    </location>
</feature>
<dbReference type="Pfam" id="PF04972">
    <property type="entry name" value="BON"/>
    <property type="match status" value="2"/>
</dbReference>
<feature type="domain" description="BON" evidence="2">
    <location>
        <begin position="53"/>
        <end position="122"/>
    </location>
</feature>